<dbReference type="EMBL" id="CM007651">
    <property type="protein sequence ID" value="ONI28047.1"/>
    <property type="molecule type" value="Genomic_DNA"/>
</dbReference>
<dbReference type="CDD" id="cd23021">
    <property type="entry name" value="zf-HIT_IN80B"/>
    <property type="match status" value="1"/>
</dbReference>
<dbReference type="EMBL" id="CM007651">
    <property type="protein sequence ID" value="ONI28044.1"/>
    <property type="molecule type" value="Genomic_DNA"/>
</dbReference>
<evidence type="ECO:0000313" key="3">
    <source>
        <dbReference type="EMBL" id="ONI28047.1"/>
    </source>
</evidence>
<feature type="region of interest" description="Disordered" evidence="1">
    <location>
        <begin position="141"/>
        <end position="351"/>
    </location>
</feature>
<evidence type="ECO:0000256" key="1">
    <source>
        <dbReference type="SAM" id="MobiDB-lite"/>
    </source>
</evidence>
<dbReference type="AlphaFoldDB" id="A0A251QWA0"/>
<dbReference type="GO" id="GO:0031011">
    <property type="term" value="C:Ino80 complex"/>
    <property type="evidence" value="ECO:0000318"/>
    <property type="project" value="GO_Central"/>
</dbReference>
<reference evidence="3" key="2">
    <citation type="submission" date="2016-12" db="EMBL/GenBank/DDBJ databases">
        <title>WGS assembly of Prunus persica.</title>
        <authorList>
            <person name="Verde I."/>
            <person name="Jenkins J."/>
            <person name="Dondini L."/>
            <person name="Micali S."/>
            <person name="Pagliarani G."/>
            <person name="Vendramin E."/>
            <person name="Paris R."/>
            <person name="Aramini V."/>
            <person name="Gazza L."/>
            <person name="Rossini L."/>
            <person name="Bassi D."/>
            <person name="Troggio M."/>
            <person name="Shu S."/>
            <person name="Grimwood J.H."/>
            <person name="Tartarini S."/>
            <person name="Dettori M.T."/>
            <person name="Schmutz J."/>
        </authorList>
    </citation>
    <scope>NUCLEOTIDE SEQUENCE</scope>
</reference>
<dbReference type="EMBL" id="CM007651">
    <property type="protein sequence ID" value="ONI28045.1"/>
    <property type="molecule type" value="Genomic_DNA"/>
</dbReference>
<dbReference type="EMBL" id="CM007651">
    <property type="protein sequence ID" value="ONI28041.1"/>
    <property type="molecule type" value="Genomic_DNA"/>
</dbReference>
<dbReference type="Gramene" id="ONI28047">
    <property type="protein sequence ID" value="ONI28047"/>
    <property type="gene ID" value="PRUPE_1G118900"/>
</dbReference>
<name>A0A251QWA0_PRUPE</name>
<dbReference type="Pfam" id="PF04795">
    <property type="entry name" value="PAPA-1"/>
    <property type="match status" value="1"/>
</dbReference>
<reference evidence="3 4" key="1">
    <citation type="journal article" date="2013" name="Nat. Genet.">
        <title>The high-quality draft genome of peach (Prunus persica) identifies unique patterns of genetic diversity, domestication and genome evolution.</title>
        <authorList>
            <consortium name="International Peach Genome Initiative"/>
            <person name="Verde I."/>
            <person name="Abbott A.G."/>
            <person name="Scalabrin S."/>
            <person name="Jung S."/>
            <person name="Shu S."/>
            <person name="Marroni F."/>
            <person name="Zhebentyayeva T."/>
            <person name="Dettori M.T."/>
            <person name="Grimwood J."/>
            <person name="Cattonaro F."/>
            <person name="Zuccolo A."/>
            <person name="Rossini L."/>
            <person name="Jenkins J."/>
            <person name="Vendramin E."/>
            <person name="Meisel L.A."/>
            <person name="Decroocq V."/>
            <person name="Sosinski B."/>
            <person name="Prochnik S."/>
            <person name="Mitros T."/>
            <person name="Policriti A."/>
            <person name="Cipriani G."/>
            <person name="Dondini L."/>
            <person name="Ficklin S."/>
            <person name="Goodstein D.M."/>
            <person name="Xuan P."/>
            <person name="Del Fabbro C."/>
            <person name="Aramini V."/>
            <person name="Copetti D."/>
            <person name="Gonzalez S."/>
            <person name="Horner D.S."/>
            <person name="Falchi R."/>
            <person name="Lucas S."/>
            <person name="Mica E."/>
            <person name="Maldonado J."/>
            <person name="Lazzari B."/>
            <person name="Bielenberg D."/>
            <person name="Pirona R."/>
            <person name="Miculan M."/>
            <person name="Barakat A."/>
            <person name="Testolin R."/>
            <person name="Stella A."/>
            <person name="Tartarini S."/>
            <person name="Tonutti P."/>
            <person name="Arus P."/>
            <person name="Orellana A."/>
            <person name="Wells C."/>
            <person name="Main D."/>
            <person name="Vizzotto G."/>
            <person name="Silva H."/>
            <person name="Salamini F."/>
            <person name="Schmutz J."/>
            <person name="Morgante M."/>
            <person name="Rokhsar D.S."/>
        </authorList>
    </citation>
    <scope>NUCLEOTIDE SEQUENCE [LARGE SCALE GENOMIC DNA]</scope>
    <source>
        <strain evidence="4">cv. Nemared</strain>
    </source>
</reference>
<dbReference type="InterPro" id="IPR007529">
    <property type="entry name" value="Znf_HIT"/>
</dbReference>
<evidence type="ECO:0000259" key="2">
    <source>
        <dbReference type="SMART" id="SM01406"/>
    </source>
</evidence>
<dbReference type="Gramene" id="ONI28045">
    <property type="protein sequence ID" value="ONI28045"/>
    <property type="gene ID" value="PRUPE_1G118900"/>
</dbReference>
<proteinExistence type="predicted"/>
<gene>
    <name evidence="3" type="ORF">PRUPE_1G118900</name>
</gene>
<dbReference type="eggNOG" id="ENOG502QSTQ">
    <property type="taxonomic scope" value="Eukaryota"/>
</dbReference>
<dbReference type="PANTHER" id="PTHR21561:SF16">
    <property type="entry name" value="PAPA-1-LIKE FAMILY PROTEIN _ ZINC FINGER (HIT TYPE) FAMILY PROTEIN"/>
    <property type="match status" value="1"/>
</dbReference>
<feature type="compositionally biased region" description="Basic and acidic residues" evidence="1">
    <location>
        <begin position="201"/>
        <end position="248"/>
    </location>
</feature>
<feature type="compositionally biased region" description="Basic and acidic residues" evidence="1">
    <location>
        <begin position="324"/>
        <end position="351"/>
    </location>
</feature>
<feature type="compositionally biased region" description="Acidic residues" evidence="1">
    <location>
        <begin position="183"/>
        <end position="193"/>
    </location>
</feature>
<dbReference type="SMART" id="SM01406">
    <property type="entry name" value="PAPA-1"/>
    <property type="match status" value="1"/>
</dbReference>
<dbReference type="GO" id="GO:0006338">
    <property type="term" value="P:chromatin remodeling"/>
    <property type="evidence" value="ECO:0007669"/>
    <property type="project" value="InterPro"/>
</dbReference>
<dbReference type="InterPro" id="IPR006880">
    <property type="entry name" value="INO80B_C"/>
</dbReference>
<dbReference type="EMBL" id="CM007651">
    <property type="protein sequence ID" value="ONI28046.1"/>
    <property type="molecule type" value="Genomic_DNA"/>
</dbReference>
<dbReference type="Gramene" id="ONI28042">
    <property type="protein sequence ID" value="ONI28042"/>
    <property type="gene ID" value="PRUPE_1G118900"/>
</dbReference>
<dbReference type="Pfam" id="PF04438">
    <property type="entry name" value="zf-HIT"/>
    <property type="match status" value="1"/>
</dbReference>
<dbReference type="EMBL" id="CM007651">
    <property type="protein sequence ID" value="ONI28043.1"/>
    <property type="molecule type" value="Genomic_DNA"/>
</dbReference>
<feature type="domain" description="INO80 complex subunit B-like conserved region" evidence="2">
    <location>
        <begin position="329"/>
        <end position="414"/>
    </location>
</feature>
<organism evidence="3 4">
    <name type="scientific">Prunus persica</name>
    <name type="common">Peach</name>
    <name type="synonym">Amygdalus persica</name>
    <dbReference type="NCBI Taxonomy" id="3760"/>
    <lineage>
        <taxon>Eukaryota</taxon>
        <taxon>Viridiplantae</taxon>
        <taxon>Streptophyta</taxon>
        <taxon>Embryophyta</taxon>
        <taxon>Tracheophyta</taxon>
        <taxon>Spermatophyta</taxon>
        <taxon>Magnoliopsida</taxon>
        <taxon>eudicotyledons</taxon>
        <taxon>Gunneridae</taxon>
        <taxon>Pentapetalae</taxon>
        <taxon>rosids</taxon>
        <taxon>fabids</taxon>
        <taxon>Rosales</taxon>
        <taxon>Rosaceae</taxon>
        <taxon>Amygdaloideae</taxon>
        <taxon>Amygdaleae</taxon>
        <taxon>Prunus</taxon>
    </lineage>
</organism>
<keyword evidence="4" id="KW-1185">Reference proteome</keyword>
<protein>
    <recommendedName>
        <fullName evidence="2">INO80 complex subunit B-like conserved region domain-containing protein</fullName>
    </recommendedName>
</protein>
<dbReference type="EMBL" id="CM007651">
    <property type="protein sequence ID" value="ONI28042.1"/>
    <property type="molecule type" value="Genomic_DNA"/>
</dbReference>
<dbReference type="Gramene" id="ONI28044">
    <property type="protein sequence ID" value="ONI28044"/>
    <property type="gene ID" value="PRUPE_1G118900"/>
</dbReference>
<feature type="compositionally biased region" description="Acidic residues" evidence="1">
    <location>
        <begin position="249"/>
        <end position="263"/>
    </location>
</feature>
<feature type="compositionally biased region" description="Basic and acidic residues" evidence="1">
    <location>
        <begin position="142"/>
        <end position="160"/>
    </location>
</feature>
<sequence length="473" mass="52388">MESFVGAGLSPGCCIVRKKRSVVAQKPRLDPPIFSPTSNIFPPFGNMDKDQNNKEKVVLFDGLGRGNKLKKLKLKLGGVTHTIHTKYTTDFGCGGGSSIAKSSSLIDAFTPQLKPLPQDDVGGGPFCSDGGNGFGVKRKDHLKVDSSSRKEYSSKGKIFKESAPMDNEPVRKSKRVPKRCVLDADEDDDEDEEIRFLGRLSDSKVARSERIQMNDDFHGDANGEYKSSRLGKDRRNKSRSEKKYKDKDYLEEEEELASDDEPEPNGKKLKKGSLCLPPEGWKESPPTTRNRALQSGKDILTGAGSGFHELATDLLPAPSKRKEKVSEVERQLKKAEATQRRKVQSEKAAREAEAEAIRKILGQDSKKKKKEEKLKQQRDELIQGRTGSAVTLAPNTVRWVIGPNGTIVTFSDDIGLPGIFSPVPCSYPPPREKCAGPNCTNAYKYRDSKSKLPLCSLHCYRAIQEMMQPLISC</sequence>
<dbReference type="STRING" id="3760.A0A251QWA0"/>
<dbReference type="Gramene" id="ONI28043">
    <property type="protein sequence ID" value="ONI28043"/>
    <property type="gene ID" value="PRUPE_1G118900"/>
</dbReference>
<dbReference type="Gramene" id="ONI28041">
    <property type="protein sequence ID" value="ONI28041"/>
    <property type="gene ID" value="PRUPE_1G118900"/>
</dbReference>
<dbReference type="PANTHER" id="PTHR21561">
    <property type="entry name" value="INO80 COMPLEX SUBUNIT B"/>
    <property type="match status" value="1"/>
</dbReference>
<accession>A0A251QWA0</accession>
<dbReference type="InterPro" id="IPR029523">
    <property type="entry name" value="INO80B/Ies2"/>
</dbReference>
<dbReference type="OrthoDB" id="2021186at2759"/>
<evidence type="ECO:0000313" key="4">
    <source>
        <dbReference type="Proteomes" id="UP000006882"/>
    </source>
</evidence>
<dbReference type="Proteomes" id="UP000006882">
    <property type="component" value="Chromosome G1"/>
</dbReference>
<dbReference type="Gramene" id="ONI28046">
    <property type="protein sequence ID" value="ONI28046"/>
    <property type="gene ID" value="PRUPE_1G118900"/>
</dbReference>